<proteinExistence type="inferred from homology"/>
<dbReference type="SUPFAM" id="SSF49785">
    <property type="entry name" value="Galactose-binding domain-like"/>
    <property type="match status" value="1"/>
</dbReference>
<dbReference type="InterPro" id="IPR032312">
    <property type="entry name" value="LacZ_4"/>
</dbReference>
<dbReference type="SMART" id="SM01038">
    <property type="entry name" value="Bgal_small_N"/>
    <property type="match status" value="1"/>
</dbReference>
<evidence type="ECO:0000256" key="7">
    <source>
        <dbReference type="ARBA" id="ARBA00032230"/>
    </source>
</evidence>
<dbReference type="AlphaFoldDB" id="A0A9Q3SX13"/>
<dbReference type="Gene3D" id="2.60.40.10">
    <property type="entry name" value="Immunoglobulins"/>
    <property type="match status" value="2"/>
</dbReference>
<dbReference type="PRINTS" id="PR00132">
    <property type="entry name" value="GLHYDRLASE2"/>
</dbReference>
<evidence type="ECO:0000256" key="6">
    <source>
        <dbReference type="ARBA" id="ARBA00023295"/>
    </source>
</evidence>
<evidence type="ECO:0000313" key="10">
    <source>
        <dbReference type="Proteomes" id="UP000752647"/>
    </source>
</evidence>
<keyword evidence="5" id="KW-0378">Hydrolase</keyword>
<dbReference type="InterPro" id="IPR050347">
    <property type="entry name" value="Bact_Beta-galactosidase"/>
</dbReference>
<dbReference type="InterPro" id="IPR014718">
    <property type="entry name" value="GH-type_carb-bd"/>
</dbReference>
<dbReference type="GO" id="GO:0009341">
    <property type="term" value="C:beta-galactosidase complex"/>
    <property type="evidence" value="ECO:0007669"/>
    <property type="project" value="InterPro"/>
</dbReference>
<dbReference type="EC" id="3.2.1.23" evidence="3"/>
<dbReference type="Proteomes" id="UP000752647">
    <property type="component" value="Unassembled WGS sequence"/>
</dbReference>
<dbReference type="NCBIfam" id="NF007074">
    <property type="entry name" value="PRK09525.1"/>
    <property type="match status" value="1"/>
</dbReference>
<dbReference type="InterPro" id="IPR011013">
    <property type="entry name" value="Gal_mutarotase_sf_dom"/>
</dbReference>
<dbReference type="SUPFAM" id="SSF51445">
    <property type="entry name" value="(Trans)glycosidases"/>
    <property type="match status" value="1"/>
</dbReference>
<dbReference type="InterPro" id="IPR006103">
    <property type="entry name" value="Glyco_hydro_2_cat"/>
</dbReference>
<dbReference type="Gene3D" id="2.60.120.260">
    <property type="entry name" value="Galactose-binding domain-like"/>
    <property type="match status" value="1"/>
</dbReference>
<dbReference type="InterPro" id="IPR004199">
    <property type="entry name" value="B-gal_small/dom_5"/>
</dbReference>
<evidence type="ECO:0000256" key="5">
    <source>
        <dbReference type="ARBA" id="ARBA00022801"/>
    </source>
</evidence>
<dbReference type="EMBL" id="JAHBFI010000020">
    <property type="protein sequence ID" value="MBZ5963350.1"/>
    <property type="molecule type" value="Genomic_DNA"/>
</dbReference>
<dbReference type="Pfam" id="PF02836">
    <property type="entry name" value="Glyco_hydro_2_C"/>
    <property type="match status" value="1"/>
</dbReference>
<sequence>MATIENVLYRRDWENPTVTNWHRLPIHTDMSYGLDLALQVANESQRQSLNGDWQFSYFSNQSVVDEAWRTNDLPQANSIQVPGNWQLQGNYDVPVYTNVDYPFTVNPPYVPEDNSMGGYSKEFEVPDSWFETDHEVHIVLNGVSSAFYLWLNGEWIGYSEDSRLPAEFDLTDKLIHGQNRLAVLVLKWSKASYFEDQDMWRMSGIFRDVDLIKVPKVRFKNFTIQTQLDDDLDSAVVETKAEVLTSGRNDLKVTTNLYWQAKKIDTTTSKLGSQIVDERGANDSEVTLKLPVKNPKLWSAEIPHLYTMQIILHDDTQIYQVENKAIGIRKIQIKDGLLMLNNQPLMIRGVNKHEFTADKGYYVDDDTMISDIRMMKEHNFNAVRLSHYPNASRWYELCDQYGLYVVDETNIETHGVTPMNRLTNDSQYLPLMMTRVTRMVQRDFNHASIIIWSLGNESGYGHNHDAMYNWVKQTDPSRPVQYEGGGADTSVTDIIVPMYARVDQDQIEPVNSKWSIKKWISLPGETRPLILCEYAHSMGNSLGGFNKYWQAFEQFPKLQGGFIWDWVDQGLLKKTANGETTYAYGGDFGDYPNDRQFSLDGLLFPDRTPKPALLEAAYCQQYFSFQLDKTSRGEINTLTVTSKHLFKTVNDATLICDWINGDDVIKTQRVNLNLPAGGSQRIVLDVPEFNDDDVFLNVKILQRENDGIIRAKTRLAYHQFIIQNQVQQSLKTVTPELNNTKCIVSEKDEAIVIVANNNQFTFNRVNGLLTSWQFESKENLLTPLKDQFSRAPLDNDIGVSEATKIDPNAWKEKWQAAGVNELVSQLTHFDYQSVGQNIEVKTQHKFFSPIDQHLMFISNKRYQITLTGTLAISVDVWRQIADPEPARIGLTVQLNALPKIVDYDGLGPMENYSDRNSASIMGRWSMPLSDLYTPYIFPSENGLRTQVKRLTFDHHVLESNQQKFAFNMSQYSPDQLASATHRHLLKPEKGVWLNIDGFHMGIGGDDSWSPSVAPEFLLPDTNYHYQLTWCCE</sequence>
<dbReference type="SUPFAM" id="SSF74650">
    <property type="entry name" value="Galactose mutarotase-like"/>
    <property type="match status" value="1"/>
</dbReference>
<dbReference type="GO" id="GO:0005990">
    <property type="term" value="P:lactose catabolic process"/>
    <property type="evidence" value="ECO:0007669"/>
    <property type="project" value="TreeGrafter"/>
</dbReference>
<evidence type="ECO:0000256" key="1">
    <source>
        <dbReference type="ARBA" id="ARBA00001412"/>
    </source>
</evidence>
<dbReference type="RefSeq" id="WP_224144466.1">
    <property type="nucleotide sequence ID" value="NZ_CBCPIF010000001.1"/>
</dbReference>
<dbReference type="InterPro" id="IPR006102">
    <property type="entry name" value="Ig-like_GH2"/>
</dbReference>
<evidence type="ECO:0000259" key="8">
    <source>
        <dbReference type="SMART" id="SM01038"/>
    </source>
</evidence>
<dbReference type="PANTHER" id="PTHR46323">
    <property type="entry name" value="BETA-GALACTOSIDASE"/>
    <property type="match status" value="1"/>
</dbReference>
<dbReference type="InterPro" id="IPR008979">
    <property type="entry name" value="Galactose-bd-like_sf"/>
</dbReference>
<dbReference type="Pfam" id="PF02929">
    <property type="entry name" value="Bgal_small_N"/>
    <property type="match status" value="1"/>
</dbReference>
<feature type="domain" description="Beta galactosidase small chain/" evidence="8">
    <location>
        <begin position="752"/>
        <end position="1030"/>
    </location>
</feature>
<dbReference type="SUPFAM" id="SSF49303">
    <property type="entry name" value="beta-Galactosidase/glucuronidase domain"/>
    <property type="match status" value="2"/>
</dbReference>
<keyword evidence="6" id="KW-0326">Glycosidase</keyword>
<dbReference type="Pfam" id="PF02837">
    <property type="entry name" value="Glyco_hydro_2_N"/>
    <property type="match status" value="1"/>
</dbReference>
<dbReference type="InterPro" id="IPR017853">
    <property type="entry name" value="GH"/>
</dbReference>
<protein>
    <recommendedName>
        <fullName evidence="4">Beta-galactosidase</fullName>
        <ecNumber evidence="3">3.2.1.23</ecNumber>
    </recommendedName>
    <alternativeName>
        <fullName evidence="7">Lactase</fullName>
    </alternativeName>
</protein>
<dbReference type="InterPro" id="IPR006104">
    <property type="entry name" value="Glyco_hydro_2_N"/>
</dbReference>
<evidence type="ECO:0000313" key="9">
    <source>
        <dbReference type="EMBL" id="MBZ5963350.1"/>
    </source>
</evidence>
<gene>
    <name evidence="9" type="ORF">KIJ12_09375</name>
</gene>
<comment type="similarity">
    <text evidence="2">Belongs to the glycosyl hydrolase 2 family.</text>
</comment>
<dbReference type="Pfam" id="PF00703">
    <property type="entry name" value="Glyco_hydro_2"/>
    <property type="match status" value="1"/>
</dbReference>
<dbReference type="InterPro" id="IPR036156">
    <property type="entry name" value="Beta-gal/glucu_dom_sf"/>
</dbReference>
<reference evidence="9" key="1">
    <citation type="submission" date="2021-05" db="EMBL/GenBank/DDBJ databases">
        <title>Pangenome of Leuconostoc gelidum warrants species status for Leuconostoc gelidum subsp. gasicomitatum.</title>
        <authorList>
            <person name="Johansson P."/>
            <person name="Sade E."/>
            <person name="Hultman J."/>
            <person name="Auvinen P."/>
            <person name="Bjorkroth J."/>
        </authorList>
    </citation>
    <scope>NUCLEOTIDE SEQUENCE</scope>
    <source>
        <strain evidence="9">A.21.4</strain>
    </source>
</reference>
<comment type="caution">
    <text evidence="9">The sequence shown here is derived from an EMBL/GenBank/DDBJ whole genome shotgun (WGS) entry which is preliminary data.</text>
</comment>
<dbReference type="InterPro" id="IPR006101">
    <property type="entry name" value="Glyco_hydro_2"/>
</dbReference>
<dbReference type="Gene3D" id="3.20.20.80">
    <property type="entry name" value="Glycosidases"/>
    <property type="match status" value="1"/>
</dbReference>
<dbReference type="Gene3D" id="2.70.98.10">
    <property type="match status" value="1"/>
</dbReference>
<comment type="catalytic activity">
    <reaction evidence="1">
        <text>Hydrolysis of terminal non-reducing beta-D-galactose residues in beta-D-galactosides.</text>
        <dbReference type="EC" id="3.2.1.23"/>
    </reaction>
</comment>
<evidence type="ECO:0000256" key="2">
    <source>
        <dbReference type="ARBA" id="ARBA00007401"/>
    </source>
</evidence>
<dbReference type="PANTHER" id="PTHR46323:SF2">
    <property type="entry name" value="BETA-GALACTOSIDASE"/>
    <property type="match status" value="1"/>
</dbReference>
<dbReference type="FunFam" id="3.20.20.80:FF:000018">
    <property type="entry name" value="Beta-galactosidase"/>
    <property type="match status" value="1"/>
</dbReference>
<dbReference type="InterPro" id="IPR013783">
    <property type="entry name" value="Ig-like_fold"/>
</dbReference>
<name>A0A9Q3SX13_9LACO</name>
<organism evidence="9 10">
    <name type="scientific">Leuconostoc gasicomitatum</name>
    <dbReference type="NCBI Taxonomy" id="115778"/>
    <lineage>
        <taxon>Bacteria</taxon>
        <taxon>Bacillati</taxon>
        <taxon>Bacillota</taxon>
        <taxon>Bacilli</taxon>
        <taxon>Lactobacillales</taxon>
        <taxon>Lactobacillaceae</taxon>
        <taxon>Leuconostoc</taxon>
        <taxon>Leuconostoc gelidum group</taxon>
    </lineage>
</organism>
<dbReference type="Pfam" id="PF16353">
    <property type="entry name" value="LacZ_4"/>
    <property type="match status" value="1"/>
</dbReference>
<evidence type="ECO:0000256" key="4">
    <source>
        <dbReference type="ARBA" id="ARBA00013303"/>
    </source>
</evidence>
<dbReference type="GO" id="GO:0030246">
    <property type="term" value="F:carbohydrate binding"/>
    <property type="evidence" value="ECO:0007669"/>
    <property type="project" value="InterPro"/>
</dbReference>
<evidence type="ECO:0000256" key="3">
    <source>
        <dbReference type="ARBA" id="ARBA00012756"/>
    </source>
</evidence>
<accession>A0A9Q3SX13</accession>
<dbReference type="GO" id="GO:0004565">
    <property type="term" value="F:beta-galactosidase activity"/>
    <property type="evidence" value="ECO:0007669"/>
    <property type="project" value="UniProtKB-EC"/>
</dbReference>